<proteinExistence type="predicted"/>
<dbReference type="InterPro" id="IPR021257">
    <property type="entry name" value="DUF2809"/>
</dbReference>
<keyword evidence="1" id="KW-0812">Transmembrane</keyword>
<organism evidence="2 3">
    <name type="scientific">Sanguibacter inulinus</name>
    <dbReference type="NCBI Taxonomy" id="60922"/>
    <lineage>
        <taxon>Bacteria</taxon>
        <taxon>Bacillati</taxon>
        <taxon>Actinomycetota</taxon>
        <taxon>Actinomycetes</taxon>
        <taxon>Micrococcales</taxon>
        <taxon>Sanguibacteraceae</taxon>
        <taxon>Sanguibacter</taxon>
    </lineage>
</organism>
<sequence>MRGAGRRLSAVVAVPLVVAAGLGVRTVGLGAAASAAGDVLYAVLVYALVVALAPRWRPAVAAGTAVAVCWLVEAAQLTSIPVALADAWWPVRYVLGTSFVWTDLVLYAVGVLLASGVDLVVSRYRHARSAAEVDGLRRGGRA</sequence>
<dbReference type="Proteomes" id="UP000561011">
    <property type="component" value="Unassembled WGS sequence"/>
</dbReference>
<evidence type="ECO:0000256" key="1">
    <source>
        <dbReference type="SAM" id="Phobius"/>
    </source>
</evidence>
<keyword evidence="3" id="KW-1185">Reference proteome</keyword>
<accession>A0A853ESA5</accession>
<reference evidence="2 3" key="1">
    <citation type="submission" date="2020-07" db="EMBL/GenBank/DDBJ databases">
        <title>MOT database genomes.</title>
        <authorList>
            <person name="Joseph S."/>
            <person name="Aduse-Opoku J."/>
            <person name="Hashim A."/>
            <person name="Wade W."/>
            <person name="Curtis M."/>
        </authorList>
    </citation>
    <scope>NUCLEOTIDE SEQUENCE [LARGE SCALE GENOMIC DNA]</scope>
    <source>
        <strain evidence="2 3">DSM 100099</strain>
    </source>
</reference>
<evidence type="ECO:0000313" key="3">
    <source>
        <dbReference type="Proteomes" id="UP000561011"/>
    </source>
</evidence>
<keyword evidence="1" id="KW-0472">Membrane</keyword>
<keyword evidence="1" id="KW-1133">Transmembrane helix</keyword>
<dbReference type="RefSeq" id="WP_179913099.1">
    <property type="nucleotide sequence ID" value="NZ_JACBYE010000014.1"/>
</dbReference>
<dbReference type="EMBL" id="JACBYE010000014">
    <property type="protein sequence ID" value="NYS93449.1"/>
    <property type="molecule type" value="Genomic_DNA"/>
</dbReference>
<gene>
    <name evidence="2" type="ORF">HZZ10_07905</name>
</gene>
<dbReference type="AlphaFoldDB" id="A0A853ESA5"/>
<feature type="transmembrane region" description="Helical" evidence="1">
    <location>
        <begin position="104"/>
        <end position="121"/>
    </location>
</feature>
<evidence type="ECO:0000313" key="2">
    <source>
        <dbReference type="EMBL" id="NYS93449.1"/>
    </source>
</evidence>
<protein>
    <submittedName>
        <fullName evidence="2">DUF2809 domain-containing protein</fullName>
    </submittedName>
</protein>
<dbReference type="Pfam" id="PF10990">
    <property type="entry name" value="DUF2809"/>
    <property type="match status" value="1"/>
</dbReference>
<feature type="transmembrane region" description="Helical" evidence="1">
    <location>
        <begin position="60"/>
        <end position="84"/>
    </location>
</feature>
<name>A0A853ESA5_9MICO</name>
<feature type="transmembrane region" description="Helical" evidence="1">
    <location>
        <begin position="33"/>
        <end position="53"/>
    </location>
</feature>
<comment type="caution">
    <text evidence="2">The sequence shown here is derived from an EMBL/GenBank/DDBJ whole genome shotgun (WGS) entry which is preliminary data.</text>
</comment>